<organism evidence="1 2">
    <name type="scientific">Seonamhaeicola algicola</name>
    <dbReference type="NCBI Taxonomy" id="1719036"/>
    <lineage>
        <taxon>Bacteria</taxon>
        <taxon>Pseudomonadati</taxon>
        <taxon>Bacteroidota</taxon>
        <taxon>Flavobacteriia</taxon>
        <taxon>Flavobacteriales</taxon>
        <taxon>Flavobacteriaceae</taxon>
    </lineage>
</organism>
<dbReference type="AlphaFoldDB" id="A0A5C7ANA8"/>
<accession>A0A5C7ANA8</accession>
<evidence type="ECO:0000313" key="2">
    <source>
        <dbReference type="Proteomes" id="UP000321790"/>
    </source>
</evidence>
<gene>
    <name evidence="1" type="ORF">FUA26_11635</name>
</gene>
<name>A0A5C7ANA8_9FLAO</name>
<dbReference type="Proteomes" id="UP000321790">
    <property type="component" value="Unassembled WGS sequence"/>
</dbReference>
<sequence length="456" mass="51339">MKIFKFLLIFAITTILFVGCKTEPLEGDDEAPVIEIIAPIDNITFHLENVSLPSNSIEIHARATDNNAVVFGVFTITDANGNLVDADVESNFSDNNKVLDLTGNFSTTTPGVYSINFLFRDANDNNASTTITIECIASETEEEQAINYQLFYSDRQYESIMRVDIYNDATTQETLLSKDVTDGKSLIIFPEYNELLVGSTESGLDVNITSVNLSAGGREIKNVSTSNYIFSALAKNQTKQEVYYFLEGADLNKIGNHRLYKMNADGSNKTMLVQVENATRANAIKKIWVEDSEQPFLIMHDRYALYSYNLESSTDLESSAIFKTDGHEIHDIAVDVSNDIIYMILSYDRGSSRYYTVGTLSLKGLDVNLNFAEIAQNHPVTSQFLPHRMKLDIKNKHVYWFTESDDYKKSILKRASFNDTSVQTIWETTTCLCTGEVEDIRIEDYQINTESIITTN</sequence>
<comment type="caution">
    <text evidence="1">The sequence shown here is derived from an EMBL/GenBank/DDBJ whole genome shotgun (WGS) entry which is preliminary data.</text>
</comment>
<dbReference type="SUPFAM" id="SSF63825">
    <property type="entry name" value="YWTD domain"/>
    <property type="match status" value="1"/>
</dbReference>
<proteinExistence type="predicted"/>
<dbReference type="EMBL" id="VOSC01000025">
    <property type="protein sequence ID" value="TXE10118.1"/>
    <property type="molecule type" value="Genomic_DNA"/>
</dbReference>
<keyword evidence="2" id="KW-1185">Reference proteome</keyword>
<protein>
    <submittedName>
        <fullName evidence="1">Uncharacterized protein</fullName>
    </submittedName>
</protein>
<dbReference type="RefSeq" id="WP_147136114.1">
    <property type="nucleotide sequence ID" value="NZ_VOSC01000025.1"/>
</dbReference>
<dbReference type="PROSITE" id="PS51257">
    <property type="entry name" value="PROKAR_LIPOPROTEIN"/>
    <property type="match status" value="1"/>
</dbReference>
<evidence type="ECO:0000313" key="1">
    <source>
        <dbReference type="EMBL" id="TXE10118.1"/>
    </source>
</evidence>
<reference evidence="2" key="1">
    <citation type="submission" date="2019-08" db="EMBL/GenBank/DDBJ databases">
        <title>Seonamhaeicola sediminis sp. nov., isolated from marine sediment.</title>
        <authorList>
            <person name="Cao W.R."/>
        </authorList>
    </citation>
    <scope>NUCLEOTIDE SEQUENCE [LARGE SCALE GENOMIC DNA]</scope>
    <source>
        <strain evidence="2">Gy8</strain>
    </source>
</reference>
<dbReference type="OrthoDB" id="1402381at2"/>